<evidence type="ECO:0000313" key="2">
    <source>
        <dbReference type="EMBL" id="KAH0460634.1"/>
    </source>
</evidence>
<protein>
    <submittedName>
        <fullName evidence="2">Uncharacterized protein</fullName>
    </submittedName>
</protein>
<feature type="region of interest" description="Disordered" evidence="1">
    <location>
        <begin position="42"/>
        <end position="92"/>
    </location>
</feature>
<gene>
    <name evidence="2" type="ORF">IEQ34_011297</name>
</gene>
<reference evidence="2 3" key="1">
    <citation type="journal article" date="2021" name="Hortic Res">
        <title>Chromosome-scale assembly of the Dendrobium chrysotoxum genome enhances the understanding of orchid evolution.</title>
        <authorList>
            <person name="Zhang Y."/>
            <person name="Zhang G.Q."/>
            <person name="Zhang D."/>
            <person name="Liu X.D."/>
            <person name="Xu X.Y."/>
            <person name="Sun W.H."/>
            <person name="Yu X."/>
            <person name="Zhu X."/>
            <person name="Wang Z.W."/>
            <person name="Zhao X."/>
            <person name="Zhong W.Y."/>
            <person name="Chen H."/>
            <person name="Yin W.L."/>
            <person name="Huang T."/>
            <person name="Niu S.C."/>
            <person name="Liu Z.J."/>
        </authorList>
    </citation>
    <scope>NUCLEOTIDE SEQUENCE [LARGE SCALE GENOMIC DNA]</scope>
    <source>
        <strain evidence="2">Lindl</strain>
    </source>
</reference>
<evidence type="ECO:0000256" key="1">
    <source>
        <dbReference type="SAM" id="MobiDB-lite"/>
    </source>
</evidence>
<keyword evidence="3" id="KW-1185">Reference proteome</keyword>
<organism evidence="2 3">
    <name type="scientific">Dendrobium chrysotoxum</name>
    <name type="common">Orchid</name>
    <dbReference type="NCBI Taxonomy" id="161865"/>
    <lineage>
        <taxon>Eukaryota</taxon>
        <taxon>Viridiplantae</taxon>
        <taxon>Streptophyta</taxon>
        <taxon>Embryophyta</taxon>
        <taxon>Tracheophyta</taxon>
        <taxon>Spermatophyta</taxon>
        <taxon>Magnoliopsida</taxon>
        <taxon>Liliopsida</taxon>
        <taxon>Asparagales</taxon>
        <taxon>Orchidaceae</taxon>
        <taxon>Epidendroideae</taxon>
        <taxon>Malaxideae</taxon>
        <taxon>Dendrobiinae</taxon>
        <taxon>Dendrobium</taxon>
    </lineage>
</organism>
<dbReference type="AlphaFoldDB" id="A0AAV7GFT8"/>
<comment type="caution">
    <text evidence="2">The sequence shown here is derived from an EMBL/GenBank/DDBJ whole genome shotgun (WGS) entry which is preliminary data.</text>
</comment>
<feature type="compositionally biased region" description="Basic and acidic residues" evidence="1">
    <location>
        <begin position="61"/>
        <end position="71"/>
    </location>
</feature>
<dbReference type="EMBL" id="JAGFBR010000010">
    <property type="protein sequence ID" value="KAH0460634.1"/>
    <property type="molecule type" value="Genomic_DNA"/>
</dbReference>
<proteinExistence type="predicted"/>
<name>A0AAV7GFT8_DENCH</name>
<evidence type="ECO:0000313" key="3">
    <source>
        <dbReference type="Proteomes" id="UP000775213"/>
    </source>
</evidence>
<dbReference type="Proteomes" id="UP000775213">
    <property type="component" value="Unassembled WGS sequence"/>
</dbReference>
<sequence length="92" mass="9705">MVTKVAGDRAQEFREVELYGEHGEAGSEEEIAKNADFLSNGERGEAEVVNDEGGEGAGGLEVEKDVVEERAGASNRGGDGGHSTGVRWEIVD</sequence>
<accession>A0AAV7GFT8</accession>